<dbReference type="RefSeq" id="WP_114957923.1">
    <property type="nucleotide sequence ID" value="NZ_JBHSJF010000006.1"/>
</dbReference>
<dbReference type="InterPro" id="IPR014729">
    <property type="entry name" value="Rossmann-like_a/b/a_fold"/>
</dbReference>
<keyword evidence="1" id="KW-0812">Transmembrane</keyword>
<dbReference type="Gene3D" id="3.40.50.620">
    <property type="entry name" value="HUPs"/>
    <property type="match status" value="1"/>
</dbReference>
<gene>
    <name evidence="3" type="ORF">ACFPFW_11265</name>
</gene>
<dbReference type="Proteomes" id="UP001595796">
    <property type="component" value="Unassembled WGS sequence"/>
</dbReference>
<comment type="caution">
    <text evidence="3">The sequence shown here is derived from an EMBL/GenBank/DDBJ whole genome shotgun (WGS) entry which is preliminary data.</text>
</comment>
<dbReference type="EMBL" id="JBHSJF010000006">
    <property type="protein sequence ID" value="MFC5068589.1"/>
    <property type="molecule type" value="Genomic_DNA"/>
</dbReference>
<dbReference type="CDD" id="cd06259">
    <property type="entry name" value="YdcF-like"/>
    <property type="match status" value="1"/>
</dbReference>
<feature type="domain" description="DUF218" evidence="2">
    <location>
        <begin position="58"/>
        <end position="181"/>
    </location>
</feature>
<keyword evidence="4" id="KW-1185">Reference proteome</keyword>
<name>A0ABV9Z264_9HYPH</name>
<evidence type="ECO:0000256" key="1">
    <source>
        <dbReference type="SAM" id="Phobius"/>
    </source>
</evidence>
<proteinExistence type="predicted"/>
<evidence type="ECO:0000313" key="3">
    <source>
        <dbReference type="EMBL" id="MFC5068589.1"/>
    </source>
</evidence>
<dbReference type="Pfam" id="PF02698">
    <property type="entry name" value="DUF218"/>
    <property type="match status" value="1"/>
</dbReference>
<dbReference type="InterPro" id="IPR051599">
    <property type="entry name" value="Cell_Envelope_Assoc"/>
</dbReference>
<protein>
    <submittedName>
        <fullName evidence="3">YdcF family protein</fullName>
    </submittedName>
</protein>
<evidence type="ECO:0000313" key="4">
    <source>
        <dbReference type="Proteomes" id="UP001595796"/>
    </source>
</evidence>
<dbReference type="PANTHER" id="PTHR30336:SF4">
    <property type="entry name" value="ENVELOPE BIOGENESIS FACTOR ELYC"/>
    <property type="match status" value="1"/>
</dbReference>
<sequence length="220" mass="23912">MTGEEGTGTKPRPPSLLKRLVQIAVIVGSIGALALVGGFIAFVATIPRDEPAANVSGDGIVVLTGGAERIAEATELLAEGRARRLLISGVDPQTTGAEIVRIYPRAKRWLDCCVDLGRRALNTAGNAVETREWIRRHGFQTVIVVTSGWHMRRSLLELQRVIPEAILLPYPVITGNAGSETWWGEPANFRLLATEYVKYLAALIQVRVAPRIADDEPKKS</sequence>
<keyword evidence="1" id="KW-1133">Transmembrane helix</keyword>
<feature type="transmembrane region" description="Helical" evidence="1">
    <location>
        <begin position="20"/>
        <end position="44"/>
    </location>
</feature>
<keyword evidence="1" id="KW-0472">Membrane</keyword>
<reference evidence="4" key="1">
    <citation type="journal article" date="2019" name="Int. J. Syst. Evol. Microbiol.">
        <title>The Global Catalogue of Microorganisms (GCM) 10K type strain sequencing project: providing services to taxonomists for standard genome sequencing and annotation.</title>
        <authorList>
            <consortium name="The Broad Institute Genomics Platform"/>
            <consortium name="The Broad Institute Genome Sequencing Center for Infectious Disease"/>
            <person name="Wu L."/>
            <person name="Ma J."/>
        </authorList>
    </citation>
    <scope>NUCLEOTIDE SEQUENCE [LARGE SCALE GENOMIC DNA]</scope>
    <source>
        <strain evidence="4">CGMCC 1.16444</strain>
    </source>
</reference>
<accession>A0ABV9Z264</accession>
<evidence type="ECO:0000259" key="2">
    <source>
        <dbReference type="Pfam" id="PF02698"/>
    </source>
</evidence>
<dbReference type="InterPro" id="IPR003848">
    <property type="entry name" value="DUF218"/>
</dbReference>
<organism evidence="3 4">
    <name type="scientific">Flaviflagellibacter deserti</name>
    <dbReference type="NCBI Taxonomy" id="2267266"/>
    <lineage>
        <taxon>Bacteria</taxon>
        <taxon>Pseudomonadati</taxon>
        <taxon>Pseudomonadota</taxon>
        <taxon>Alphaproteobacteria</taxon>
        <taxon>Hyphomicrobiales</taxon>
        <taxon>Flaviflagellibacter</taxon>
    </lineage>
</organism>
<dbReference type="PANTHER" id="PTHR30336">
    <property type="entry name" value="INNER MEMBRANE PROTEIN, PROBABLE PERMEASE"/>
    <property type="match status" value="1"/>
</dbReference>